<accession>A0A1G1WSC9</accession>
<dbReference type="Pfam" id="PF01797">
    <property type="entry name" value="Y1_Tnp"/>
    <property type="match status" value="1"/>
</dbReference>
<evidence type="ECO:0000313" key="3">
    <source>
        <dbReference type="Proteomes" id="UP000179279"/>
    </source>
</evidence>
<dbReference type="EMBL" id="MHDA01000044">
    <property type="protein sequence ID" value="OGY30648.1"/>
    <property type="molecule type" value="Genomic_DNA"/>
</dbReference>
<dbReference type="GO" id="GO:0004803">
    <property type="term" value="F:transposase activity"/>
    <property type="evidence" value="ECO:0007669"/>
    <property type="project" value="InterPro"/>
</dbReference>
<proteinExistence type="predicted"/>
<sequence length="200" mass="23827">MDDEDYTAFLHLLKYFLSEPQGSDEHPLSQLNGFSPVRKRVLATMHGKIELHSYCLMPNHFHLVLRQKEKNAMELLLRKILTTYAMYFNRRYDRVGHLFQGTYKAVLVDDDNQLLHLSRYIHQNPTLTKKYLNQYPFSSYRNYIGENRSDWLNTDFILSFFQRPKSDLMGVTAFRNYKEFVEGYDQEPKELIGKLVLEED</sequence>
<organism evidence="2 3">
    <name type="scientific">Candidatus Woykebacteria bacterium RIFCSPLOWO2_01_FULL_41_12</name>
    <dbReference type="NCBI Taxonomy" id="1802604"/>
    <lineage>
        <taxon>Bacteria</taxon>
        <taxon>Candidatus Woykeibacteriota</taxon>
    </lineage>
</organism>
<dbReference type="InterPro" id="IPR036515">
    <property type="entry name" value="Transposase_17_sf"/>
</dbReference>
<feature type="domain" description="Transposase IS200-like" evidence="1">
    <location>
        <begin position="31"/>
        <end position="124"/>
    </location>
</feature>
<dbReference type="SMART" id="SM01321">
    <property type="entry name" value="Y1_Tnp"/>
    <property type="match status" value="1"/>
</dbReference>
<reference evidence="2 3" key="1">
    <citation type="journal article" date="2016" name="Nat. Commun.">
        <title>Thousands of microbial genomes shed light on interconnected biogeochemical processes in an aquifer system.</title>
        <authorList>
            <person name="Anantharaman K."/>
            <person name="Brown C.T."/>
            <person name="Hug L.A."/>
            <person name="Sharon I."/>
            <person name="Castelle C.J."/>
            <person name="Probst A.J."/>
            <person name="Thomas B.C."/>
            <person name="Singh A."/>
            <person name="Wilkins M.J."/>
            <person name="Karaoz U."/>
            <person name="Brodie E.L."/>
            <person name="Williams K.H."/>
            <person name="Hubbard S.S."/>
            <person name="Banfield J.F."/>
        </authorList>
    </citation>
    <scope>NUCLEOTIDE SEQUENCE [LARGE SCALE GENOMIC DNA]</scope>
</reference>
<dbReference type="InterPro" id="IPR002686">
    <property type="entry name" value="Transposase_17"/>
</dbReference>
<dbReference type="GO" id="GO:0006313">
    <property type="term" value="P:DNA transposition"/>
    <property type="evidence" value="ECO:0007669"/>
    <property type="project" value="InterPro"/>
</dbReference>
<name>A0A1G1WSC9_9BACT</name>
<protein>
    <recommendedName>
        <fullName evidence="1">Transposase IS200-like domain-containing protein</fullName>
    </recommendedName>
</protein>
<comment type="caution">
    <text evidence="2">The sequence shown here is derived from an EMBL/GenBank/DDBJ whole genome shotgun (WGS) entry which is preliminary data.</text>
</comment>
<gene>
    <name evidence="2" type="ORF">A3A57_02395</name>
</gene>
<dbReference type="SUPFAM" id="SSF143422">
    <property type="entry name" value="Transposase IS200-like"/>
    <property type="match status" value="1"/>
</dbReference>
<evidence type="ECO:0000313" key="2">
    <source>
        <dbReference type="EMBL" id="OGY30648.1"/>
    </source>
</evidence>
<dbReference type="AlphaFoldDB" id="A0A1G1WSC9"/>
<dbReference type="PANTHER" id="PTHR34322">
    <property type="entry name" value="TRANSPOSASE, Y1_TNP DOMAIN-CONTAINING"/>
    <property type="match status" value="1"/>
</dbReference>
<dbReference type="Proteomes" id="UP000179279">
    <property type="component" value="Unassembled WGS sequence"/>
</dbReference>
<dbReference type="GO" id="GO:0003677">
    <property type="term" value="F:DNA binding"/>
    <property type="evidence" value="ECO:0007669"/>
    <property type="project" value="InterPro"/>
</dbReference>
<dbReference type="Gene3D" id="3.30.70.1290">
    <property type="entry name" value="Transposase IS200-like"/>
    <property type="match status" value="1"/>
</dbReference>
<dbReference type="PANTHER" id="PTHR34322:SF2">
    <property type="entry name" value="TRANSPOSASE IS200-LIKE DOMAIN-CONTAINING PROTEIN"/>
    <property type="match status" value="1"/>
</dbReference>
<evidence type="ECO:0000259" key="1">
    <source>
        <dbReference type="SMART" id="SM01321"/>
    </source>
</evidence>